<evidence type="ECO:0000259" key="3">
    <source>
        <dbReference type="Pfam" id="PF13472"/>
    </source>
</evidence>
<evidence type="ECO:0000256" key="1">
    <source>
        <dbReference type="SAM" id="SignalP"/>
    </source>
</evidence>
<accession>A0A5B9MFP1</accession>
<keyword evidence="5" id="KW-1185">Reference proteome</keyword>
<dbReference type="PANTHER" id="PTHR30383">
    <property type="entry name" value="THIOESTERASE 1/PROTEASE 1/LYSOPHOSPHOLIPASE L1"/>
    <property type="match status" value="1"/>
</dbReference>
<organism evidence="4 5">
    <name type="scientific">Stieleria maiorica</name>
    <dbReference type="NCBI Taxonomy" id="2795974"/>
    <lineage>
        <taxon>Bacteria</taxon>
        <taxon>Pseudomonadati</taxon>
        <taxon>Planctomycetota</taxon>
        <taxon>Planctomycetia</taxon>
        <taxon>Pirellulales</taxon>
        <taxon>Pirellulaceae</taxon>
        <taxon>Stieleria</taxon>
    </lineage>
</organism>
<feature type="domain" description="SGNH hydrolase-type esterase" evidence="3">
    <location>
        <begin position="79"/>
        <end position="237"/>
    </location>
</feature>
<dbReference type="PANTHER" id="PTHR30383:SF32">
    <property type="entry name" value="SGNH-HYDROLASE"/>
    <property type="match status" value="1"/>
</dbReference>
<dbReference type="AlphaFoldDB" id="A0A5B9MFP1"/>
<evidence type="ECO:0000259" key="2">
    <source>
        <dbReference type="Pfam" id="PF06439"/>
    </source>
</evidence>
<proteinExistence type="predicted"/>
<feature type="signal peptide" evidence="1">
    <location>
        <begin position="1"/>
        <end position="24"/>
    </location>
</feature>
<dbReference type="Gene3D" id="2.60.120.560">
    <property type="entry name" value="Exo-inulinase, domain 1"/>
    <property type="match status" value="2"/>
</dbReference>
<dbReference type="GO" id="GO:0004622">
    <property type="term" value="F:phosphatidylcholine lysophospholipase activity"/>
    <property type="evidence" value="ECO:0007669"/>
    <property type="project" value="TreeGrafter"/>
</dbReference>
<keyword evidence="4" id="KW-0378">Hydrolase</keyword>
<evidence type="ECO:0000313" key="5">
    <source>
        <dbReference type="Proteomes" id="UP000321353"/>
    </source>
</evidence>
<dbReference type="SUPFAM" id="SSF52266">
    <property type="entry name" value="SGNH hydrolase"/>
    <property type="match status" value="1"/>
</dbReference>
<dbReference type="EMBL" id="CP036264">
    <property type="protein sequence ID" value="QEG00083.1"/>
    <property type="molecule type" value="Genomic_DNA"/>
</dbReference>
<name>A0A5B9MFP1_9BACT</name>
<dbReference type="InterPro" id="IPR051532">
    <property type="entry name" value="Ester_Hydrolysis_Enzymes"/>
</dbReference>
<dbReference type="RefSeq" id="WP_147869379.1">
    <property type="nucleotide sequence ID" value="NZ_CP036264.1"/>
</dbReference>
<dbReference type="CDD" id="cd01828">
    <property type="entry name" value="sialate_O-acetylesterase_like2"/>
    <property type="match status" value="1"/>
</dbReference>
<dbReference type="InterPro" id="IPR010496">
    <property type="entry name" value="AL/BT2_dom"/>
</dbReference>
<dbReference type="Gene3D" id="3.40.50.1110">
    <property type="entry name" value="SGNH hydrolase"/>
    <property type="match status" value="1"/>
</dbReference>
<dbReference type="InterPro" id="IPR013830">
    <property type="entry name" value="SGNH_hydro"/>
</dbReference>
<dbReference type="KEGG" id="smam:Mal15_41520"/>
<feature type="domain" description="3-keto-alpha-glucoside-1,2-lyase/3-keto-2-hydroxy-glucal hydratase" evidence="2">
    <location>
        <begin position="266"/>
        <end position="450"/>
    </location>
</feature>
<reference evidence="4 5" key="1">
    <citation type="submission" date="2019-02" db="EMBL/GenBank/DDBJ databases">
        <title>Planctomycetal bacteria perform biofilm scaping via a novel small molecule.</title>
        <authorList>
            <person name="Jeske O."/>
            <person name="Boedeker C."/>
            <person name="Wiegand S."/>
            <person name="Breitling P."/>
            <person name="Kallscheuer N."/>
            <person name="Jogler M."/>
            <person name="Rohde M."/>
            <person name="Petersen J."/>
            <person name="Medema M.H."/>
            <person name="Surup F."/>
            <person name="Jogler C."/>
        </authorList>
    </citation>
    <scope>NUCLEOTIDE SEQUENCE [LARGE SCALE GENOMIC DNA]</scope>
    <source>
        <strain evidence="4 5">Mal15</strain>
    </source>
</reference>
<dbReference type="InterPro" id="IPR036514">
    <property type="entry name" value="SGNH_hydro_sf"/>
</dbReference>
<evidence type="ECO:0000313" key="4">
    <source>
        <dbReference type="EMBL" id="QEG00083.1"/>
    </source>
</evidence>
<keyword evidence="1" id="KW-0732">Signal</keyword>
<dbReference type="Proteomes" id="UP000321353">
    <property type="component" value="Chromosome"/>
</dbReference>
<protein>
    <submittedName>
        <fullName evidence="4">GDSL-like Lipase/Acylhydrolase</fullName>
    </submittedName>
</protein>
<dbReference type="Pfam" id="PF13472">
    <property type="entry name" value="Lipase_GDSL_2"/>
    <property type="match status" value="1"/>
</dbReference>
<feature type="chain" id="PRO_5023067774" evidence="1">
    <location>
        <begin position="25"/>
        <end position="454"/>
    </location>
</feature>
<gene>
    <name evidence="4" type="ORF">Mal15_41520</name>
</gene>
<sequence length="454" mass="50574" precursor="true">MTRCLFLCVCLISSAFCVGTPVFGQDSVEAVQRRFSIPADEAMPGAGPVRRYDWFKNLWNQRRTTFEANGAASQGAVVFLGDSITQGWRDDFSGALAGMPKANRGISGDTTRGMLYRLEEDVIGLNPAAVVMLMGTNDLEEKASPEQIAGNVKLILTELKQHNPHMPIVLCEVFPSSATKSRPAEKIQEINRLYRELAKGDPQITVIDTWTLFADENGDAKPSEFPDLLHPNAAGYTKWEAALRPIFATLGLIETETDSFKIEPDAVRLFNGTDLTGWGYRRTTDQMRKSRDRWIPNTNGAVVWPLVEQDVTFDGKTETPEGRYRAIAGRLVVTTPPEGRKIQQLWTTQEFNEDFQLILEFRATPMADSGVFIRGNQLQCRDYALAGPYKTLDQYRPGDWNELVVTVKGTSAHCTCNGEVIEDAFQVPASGPIGLEGDRGQVEYRRIRLRKLGS</sequence>
<dbReference type="Pfam" id="PF06439">
    <property type="entry name" value="3keto-disac_hyd"/>
    <property type="match status" value="1"/>
</dbReference>